<evidence type="ECO:0000313" key="1">
    <source>
        <dbReference type="EMBL" id="MTW35235.1"/>
    </source>
</evidence>
<keyword evidence="2" id="KW-1185">Reference proteome</keyword>
<dbReference type="Proteomes" id="UP000735592">
    <property type="component" value="Unassembled WGS sequence"/>
</dbReference>
<sequence>MATFYYYFRENMQALGLPAPDSLFGNLQLALGTAATLVNHIEKFGKRVTVRELIVAGLRSEKLAVVASLSAAYYTGAVIGSIAIASGRTISGGRSMADVLWDARQNGLHRPWLHEIMRRHPIIYDKTVTGRGSVGSRMIR</sequence>
<dbReference type="RefSeq" id="WP_155436583.1">
    <property type="nucleotide sequence ID" value="NZ_JBHLXK010000008.1"/>
</dbReference>
<proteinExistence type="predicted"/>
<reference evidence="1 2" key="1">
    <citation type="submission" date="2019-11" db="EMBL/GenBank/DDBJ databases">
        <title>Type strains purchased from KCTC, JCM and DSMZ.</title>
        <authorList>
            <person name="Lu H."/>
        </authorList>
    </citation>
    <scope>NUCLEOTIDE SEQUENCE [LARGE SCALE GENOMIC DNA]</scope>
    <source>
        <strain evidence="1 2">DSM 103461</strain>
    </source>
</reference>
<gene>
    <name evidence="1" type="ORF">GM655_20765</name>
</gene>
<accession>A0ABW9STS4</accession>
<dbReference type="EMBL" id="WNKW01000009">
    <property type="protein sequence ID" value="MTW35235.1"/>
    <property type="molecule type" value="Genomic_DNA"/>
</dbReference>
<evidence type="ECO:0008006" key="3">
    <source>
        <dbReference type="Google" id="ProtNLM"/>
    </source>
</evidence>
<organism evidence="1 2">
    <name type="scientific">Pseudoduganella danionis</name>
    <dbReference type="NCBI Taxonomy" id="1890295"/>
    <lineage>
        <taxon>Bacteria</taxon>
        <taxon>Pseudomonadati</taxon>
        <taxon>Pseudomonadota</taxon>
        <taxon>Betaproteobacteria</taxon>
        <taxon>Burkholderiales</taxon>
        <taxon>Oxalobacteraceae</taxon>
        <taxon>Telluria group</taxon>
        <taxon>Pseudoduganella</taxon>
    </lineage>
</organism>
<evidence type="ECO:0000313" key="2">
    <source>
        <dbReference type="Proteomes" id="UP000735592"/>
    </source>
</evidence>
<protein>
    <recommendedName>
        <fullName evidence="3">DUF697 domain-containing protein</fullName>
    </recommendedName>
</protein>
<name>A0ABW9STS4_9BURK</name>
<comment type="caution">
    <text evidence="1">The sequence shown here is derived from an EMBL/GenBank/DDBJ whole genome shotgun (WGS) entry which is preliminary data.</text>
</comment>